<dbReference type="GO" id="GO:0003677">
    <property type="term" value="F:DNA binding"/>
    <property type="evidence" value="ECO:0007669"/>
    <property type="project" value="UniProtKB-KW"/>
</dbReference>
<dbReference type="InterPro" id="IPR037171">
    <property type="entry name" value="NagB/RpiA_transferase-like"/>
</dbReference>
<organism evidence="5 6">
    <name type="scientific">Zobellella denitrificans</name>
    <dbReference type="NCBI Taxonomy" id="347534"/>
    <lineage>
        <taxon>Bacteria</taxon>
        <taxon>Pseudomonadati</taxon>
        <taxon>Pseudomonadota</taxon>
        <taxon>Gammaproteobacteria</taxon>
        <taxon>Aeromonadales</taxon>
        <taxon>Aeromonadaceae</taxon>
        <taxon>Zobellella</taxon>
    </lineage>
</organism>
<keyword evidence="6" id="KW-1185">Reference proteome</keyword>
<dbReference type="PANTHER" id="PTHR34294">
    <property type="entry name" value="TRANSCRIPTIONAL REGULATOR-RELATED"/>
    <property type="match status" value="1"/>
</dbReference>
<accession>A0A231N338</accession>
<dbReference type="PANTHER" id="PTHR34294:SF1">
    <property type="entry name" value="TRANSCRIPTIONAL REGULATOR LSRR"/>
    <property type="match status" value="1"/>
</dbReference>
<dbReference type="Proteomes" id="UP000217763">
    <property type="component" value="Chromosome"/>
</dbReference>
<dbReference type="OrthoDB" id="9808171at2"/>
<dbReference type="AlphaFoldDB" id="A0A231N338"/>
<name>A0A231N338_9GAMM</name>
<dbReference type="Pfam" id="PF04198">
    <property type="entry name" value="Sugar-bind"/>
    <property type="match status" value="1"/>
</dbReference>
<evidence type="ECO:0000313" key="6">
    <source>
        <dbReference type="Proteomes" id="UP000217763"/>
    </source>
</evidence>
<dbReference type="EMBL" id="CP012621">
    <property type="protein sequence ID" value="ATG73810.1"/>
    <property type="molecule type" value="Genomic_DNA"/>
</dbReference>
<keyword evidence="4" id="KW-0804">Transcription</keyword>
<dbReference type="KEGG" id="zdf:AN401_08015"/>
<evidence type="ECO:0000256" key="4">
    <source>
        <dbReference type="ARBA" id="ARBA00023163"/>
    </source>
</evidence>
<comment type="similarity">
    <text evidence="1">Belongs to the SorC transcriptional regulatory family.</text>
</comment>
<keyword evidence="3" id="KW-0238">DNA-binding</keyword>
<reference evidence="6" key="1">
    <citation type="submission" date="2015-09" db="EMBL/GenBank/DDBJ databases">
        <authorList>
            <person name="Shao Z."/>
            <person name="Wang L."/>
        </authorList>
    </citation>
    <scope>NUCLEOTIDE SEQUENCE [LARGE SCALE GENOMIC DNA]</scope>
    <source>
        <strain evidence="6">F13-1</strain>
    </source>
</reference>
<protein>
    <submittedName>
        <fullName evidence="5">Uncharacterized protein</fullName>
    </submittedName>
</protein>
<dbReference type="Gene3D" id="3.40.50.1360">
    <property type="match status" value="1"/>
</dbReference>
<evidence type="ECO:0000256" key="3">
    <source>
        <dbReference type="ARBA" id="ARBA00023125"/>
    </source>
</evidence>
<sequence length="317" mass="33808">MEKLDLNLDNEESLAIRAAWLHYVGGLTQAAVAKRLGLTSVKTHRLIARAVADGAIKVTIDGEITECVGLENQLLRTYGLSYCQVAPDLGEEGIPLRALGQAGAGFLRQQLASRKPMTIGLSLGRSLSASISHMPRMEAHDVRFVSLIGGLTRDYAVNRDDVLYWMSSKTGAPAYIMPVPLLANTVEDREVLLSQRGVRDVFAMAEHADVKLLGIGTVDTTAQLVSSGTISREEIEEISAAGGVGEAAGHFFDRSGNLLNTRLTARILSIPFATNPEGQVVAVAGGPGKIDAIRAILKSRILTGLITDERTAQALLG</sequence>
<dbReference type="InterPro" id="IPR051054">
    <property type="entry name" value="SorC_transcr_regulators"/>
</dbReference>
<proteinExistence type="inferred from homology"/>
<dbReference type="RefSeq" id="WP_094038475.1">
    <property type="nucleotide sequence ID" value="NZ_CP012621.1"/>
</dbReference>
<dbReference type="Gene3D" id="1.10.10.10">
    <property type="entry name" value="Winged helix-like DNA-binding domain superfamily/Winged helix DNA-binding domain"/>
    <property type="match status" value="1"/>
</dbReference>
<keyword evidence="2" id="KW-0805">Transcription regulation</keyword>
<evidence type="ECO:0000256" key="1">
    <source>
        <dbReference type="ARBA" id="ARBA00010466"/>
    </source>
</evidence>
<evidence type="ECO:0000313" key="5">
    <source>
        <dbReference type="EMBL" id="ATG73810.1"/>
    </source>
</evidence>
<gene>
    <name evidence="5" type="ORF">AN401_08015</name>
</gene>
<dbReference type="GO" id="GO:0030246">
    <property type="term" value="F:carbohydrate binding"/>
    <property type="evidence" value="ECO:0007669"/>
    <property type="project" value="InterPro"/>
</dbReference>
<dbReference type="SUPFAM" id="SSF100950">
    <property type="entry name" value="NagB/RpiA/CoA transferase-like"/>
    <property type="match status" value="1"/>
</dbReference>
<evidence type="ECO:0000256" key="2">
    <source>
        <dbReference type="ARBA" id="ARBA00023015"/>
    </source>
</evidence>
<dbReference type="InterPro" id="IPR036388">
    <property type="entry name" value="WH-like_DNA-bd_sf"/>
</dbReference>
<dbReference type="InterPro" id="IPR007324">
    <property type="entry name" value="Sugar-bd_dom_put"/>
</dbReference>